<evidence type="ECO:0000313" key="1">
    <source>
        <dbReference type="EMBL" id="KAL3956031.1"/>
    </source>
</evidence>
<name>A0ACC4DIE2_PURLI</name>
<dbReference type="Proteomes" id="UP001638806">
    <property type="component" value="Unassembled WGS sequence"/>
</dbReference>
<organism evidence="1 2">
    <name type="scientific">Purpureocillium lilacinum</name>
    <name type="common">Paecilomyces lilacinus</name>
    <dbReference type="NCBI Taxonomy" id="33203"/>
    <lineage>
        <taxon>Eukaryota</taxon>
        <taxon>Fungi</taxon>
        <taxon>Dikarya</taxon>
        <taxon>Ascomycota</taxon>
        <taxon>Pezizomycotina</taxon>
        <taxon>Sordariomycetes</taxon>
        <taxon>Hypocreomycetidae</taxon>
        <taxon>Hypocreales</taxon>
        <taxon>Ophiocordycipitaceae</taxon>
        <taxon>Purpureocillium</taxon>
    </lineage>
</organism>
<evidence type="ECO:0000313" key="2">
    <source>
        <dbReference type="Proteomes" id="UP001638806"/>
    </source>
</evidence>
<comment type="caution">
    <text evidence="1">The sequence shown here is derived from an EMBL/GenBank/DDBJ whole genome shotgun (WGS) entry which is preliminary data.</text>
</comment>
<proteinExistence type="predicted"/>
<protein>
    <submittedName>
        <fullName evidence="1">Uncharacterized protein</fullName>
    </submittedName>
</protein>
<reference evidence="1" key="1">
    <citation type="submission" date="2024-12" db="EMBL/GenBank/DDBJ databases">
        <title>Comparative genomics and development of molecular markers within Purpureocillium lilacinum and among Purpureocillium species.</title>
        <authorList>
            <person name="Yeh Z.-Y."/>
            <person name="Ni N.-T."/>
            <person name="Lo P.-H."/>
            <person name="Mushyakhwo K."/>
            <person name="Lin C.-F."/>
            <person name="Nai Y.-S."/>
        </authorList>
    </citation>
    <scope>NUCLEOTIDE SEQUENCE</scope>
    <source>
        <strain evidence="1">NCHU-NPUST-175</strain>
    </source>
</reference>
<keyword evidence="2" id="KW-1185">Reference proteome</keyword>
<sequence>MDVSLPTPAPDPEAETTEERWRREDEPLQRAREARNDQRMRRRVQAGYSSDGPYPPPPPPPPGVVIPPPPPAGSSSSAGYAQERYYRRDRSIAHPDEPVYVVERTPW</sequence>
<dbReference type="EMBL" id="JBGNUJ010000008">
    <property type="protein sequence ID" value="KAL3956031.1"/>
    <property type="molecule type" value="Genomic_DNA"/>
</dbReference>
<accession>A0ACC4DIE2</accession>
<gene>
    <name evidence="1" type="ORF">ACCO45_008877</name>
</gene>